<organism evidence="1 2">
    <name type="scientific">Entomophthora muscae</name>
    <dbReference type="NCBI Taxonomy" id="34485"/>
    <lineage>
        <taxon>Eukaryota</taxon>
        <taxon>Fungi</taxon>
        <taxon>Fungi incertae sedis</taxon>
        <taxon>Zoopagomycota</taxon>
        <taxon>Entomophthoromycotina</taxon>
        <taxon>Entomophthoromycetes</taxon>
        <taxon>Entomophthorales</taxon>
        <taxon>Entomophthoraceae</taxon>
        <taxon>Entomophthora</taxon>
    </lineage>
</organism>
<evidence type="ECO:0000313" key="1">
    <source>
        <dbReference type="EMBL" id="KAJ9056157.1"/>
    </source>
</evidence>
<evidence type="ECO:0000313" key="2">
    <source>
        <dbReference type="Proteomes" id="UP001165960"/>
    </source>
</evidence>
<dbReference type="Proteomes" id="UP001165960">
    <property type="component" value="Unassembled WGS sequence"/>
</dbReference>
<keyword evidence="2" id="KW-1185">Reference proteome</keyword>
<gene>
    <name evidence="1" type="ORF">DSO57_1035928</name>
</gene>
<proteinExistence type="predicted"/>
<comment type="caution">
    <text evidence="1">The sequence shown here is derived from an EMBL/GenBank/DDBJ whole genome shotgun (WGS) entry which is preliminary data.</text>
</comment>
<dbReference type="EMBL" id="QTSX02006010">
    <property type="protein sequence ID" value="KAJ9056157.1"/>
    <property type="molecule type" value="Genomic_DNA"/>
</dbReference>
<accession>A0ACC2S1J2</accession>
<reference evidence="1" key="1">
    <citation type="submission" date="2022-04" db="EMBL/GenBank/DDBJ databases">
        <title>Genome of the entomopathogenic fungus Entomophthora muscae.</title>
        <authorList>
            <person name="Elya C."/>
            <person name="Lovett B.R."/>
            <person name="Lee E."/>
            <person name="Macias A.M."/>
            <person name="Hajek A.E."/>
            <person name="De Bivort B.L."/>
            <person name="Kasson M.T."/>
            <person name="De Fine Licht H.H."/>
            <person name="Stajich J.E."/>
        </authorList>
    </citation>
    <scope>NUCLEOTIDE SEQUENCE</scope>
    <source>
        <strain evidence="1">Berkeley</strain>
    </source>
</reference>
<name>A0ACC2S1J2_9FUNG</name>
<sequence length="108" mass="11314">MDLQSHSQPAPAPACGAACPQGRPRGSKNRSRTQLKGSNANTQASQGVSASQPPPASQARATSMNPRKKPLSRPATKVSHTKVIGNNEVAYVTLIENGLQLLQFAGQI</sequence>
<protein>
    <submittedName>
        <fullName evidence="1">Uncharacterized protein</fullName>
    </submittedName>
</protein>